<evidence type="ECO:0000313" key="1">
    <source>
        <dbReference type="EMBL" id="KUM48151.1"/>
    </source>
</evidence>
<keyword evidence="1" id="KW-0496">Mitochondrion</keyword>
<sequence length="59" mass="6810">MLFNPRGNEGGDHYLLQEAIIQCLCSTKSCKGSRVIYVVRPMEQLFLEDVLFDVLEPRH</sequence>
<protein>
    <submittedName>
        <fullName evidence="1">Uncharacterized protein</fullName>
    </submittedName>
</protein>
<gene>
    <name evidence="1" type="ORF">ABT39_MTgene5147</name>
</gene>
<geneLocation type="mitochondrion" evidence="1"/>
<organism evidence="1">
    <name type="scientific">Picea glauca</name>
    <name type="common">White spruce</name>
    <name type="synonym">Pinus glauca</name>
    <dbReference type="NCBI Taxonomy" id="3330"/>
    <lineage>
        <taxon>Eukaryota</taxon>
        <taxon>Viridiplantae</taxon>
        <taxon>Streptophyta</taxon>
        <taxon>Embryophyta</taxon>
        <taxon>Tracheophyta</taxon>
        <taxon>Spermatophyta</taxon>
        <taxon>Pinopsida</taxon>
        <taxon>Pinidae</taxon>
        <taxon>Conifers I</taxon>
        <taxon>Pinales</taxon>
        <taxon>Pinaceae</taxon>
        <taxon>Picea</taxon>
    </lineage>
</organism>
<proteinExistence type="predicted"/>
<accession>A0A101LZB7</accession>
<name>A0A101LZB7_PICGL</name>
<comment type="caution">
    <text evidence="1">The sequence shown here is derived from an EMBL/GenBank/DDBJ whole genome shotgun (WGS) entry which is preliminary data.</text>
</comment>
<dbReference type="EMBL" id="LKAM01000006">
    <property type="protein sequence ID" value="KUM48151.1"/>
    <property type="molecule type" value="Genomic_DNA"/>
</dbReference>
<dbReference type="AlphaFoldDB" id="A0A101LZB7"/>
<reference evidence="1" key="1">
    <citation type="journal article" date="2015" name="Genome Biol. Evol.">
        <title>Organellar Genomes of White Spruce (Picea glauca): Assembly and Annotation.</title>
        <authorList>
            <person name="Jackman S.D."/>
            <person name="Warren R.L."/>
            <person name="Gibb E.A."/>
            <person name="Vandervalk B.P."/>
            <person name="Mohamadi H."/>
            <person name="Chu J."/>
            <person name="Raymond A."/>
            <person name="Pleasance S."/>
            <person name="Coope R."/>
            <person name="Wildung M.R."/>
            <person name="Ritland C.E."/>
            <person name="Bousquet J."/>
            <person name="Jones S.J."/>
            <person name="Bohlmann J."/>
            <person name="Birol I."/>
        </authorList>
    </citation>
    <scope>NUCLEOTIDE SEQUENCE [LARGE SCALE GENOMIC DNA]</scope>
    <source>
        <tissue evidence="1">Flushing bud</tissue>
    </source>
</reference>